<evidence type="ECO:0000313" key="2">
    <source>
        <dbReference type="EMBL" id="EOY26997.1"/>
    </source>
</evidence>
<dbReference type="PANTHER" id="PTHR45631">
    <property type="entry name" value="OS07G0107800 PROTEIN-RELATED"/>
    <property type="match status" value="1"/>
</dbReference>
<dbReference type="InParanoid" id="A0A061GCV5"/>
<dbReference type="Pfam" id="PF14223">
    <property type="entry name" value="Retrotran_gag_2"/>
    <property type="match status" value="1"/>
</dbReference>
<protein>
    <recommendedName>
        <fullName evidence="1">Serine-threonine/tyrosine-protein kinase catalytic domain-containing protein</fullName>
    </recommendedName>
</protein>
<dbReference type="InterPro" id="IPR001245">
    <property type="entry name" value="Ser-Thr/Tyr_kinase_cat_dom"/>
</dbReference>
<accession>A0A061GCV5</accession>
<dbReference type="GO" id="GO:0004672">
    <property type="term" value="F:protein kinase activity"/>
    <property type="evidence" value="ECO:0007669"/>
    <property type="project" value="InterPro"/>
</dbReference>
<dbReference type="EMBL" id="CM001884">
    <property type="protein sequence ID" value="EOY26997.1"/>
    <property type="molecule type" value="Genomic_DNA"/>
</dbReference>
<name>A0A061GCV5_THECC</name>
<dbReference type="SUPFAM" id="SSF56112">
    <property type="entry name" value="Protein kinase-like (PK-like)"/>
    <property type="match status" value="1"/>
</dbReference>
<dbReference type="AlphaFoldDB" id="A0A061GCV5"/>
<dbReference type="Proteomes" id="UP000026915">
    <property type="component" value="Chromosome 6"/>
</dbReference>
<keyword evidence="3" id="KW-1185">Reference proteome</keyword>
<reference evidence="2 3" key="1">
    <citation type="journal article" date="2013" name="Genome Biol.">
        <title>The genome sequence of the most widely cultivated cacao type and its use to identify candidate genes regulating pod color.</title>
        <authorList>
            <person name="Motamayor J.C."/>
            <person name="Mockaitis K."/>
            <person name="Schmutz J."/>
            <person name="Haiminen N."/>
            <person name="Iii D.L."/>
            <person name="Cornejo O."/>
            <person name="Findley S.D."/>
            <person name="Zheng P."/>
            <person name="Utro F."/>
            <person name="Royaert S."/>
            <person name="Saski C."/>
            <person name="Jenkins J."/>
            <person name="Podicheti R."/>
            <person name="Zhao M."/>
            <person name="Scheffler B.E."/>
            <person name="Stack J.C."/>
            <person name="Feltus F.A."/>
            <person name="Mustiga G.M."/>
            <person name="Amores F."/>
            <person name="Phillips W."/>
            <person name="Marelli J.P."/>
            <person name="May G.D."/>
            <person name="Shapiro H."/>
            <person name="Ma J."/>
            <person name="Bustamante C.D."/>
            <person name="Schnell R.J."/>
            <person name="Main D."/>
            <person name="Gilbert D."/>
            <person name="Parida L."/>
            <person name="Kuhn D.N."/>
        </authorList>
    </citation>
    <scope>NUCLEOTIDE SEQUENCE [LARGE SCALE GENOMIC DNA]</scope>
    <source>
        <strain evidence="3">cv. Matina 1-6</strain>
    </source>
</reference>
<gene>
    <name evidence="2" type="ORF">TCM_028953</name>
</gene>
<dbReference type="Pfam" id="PF07714">
    <property type="entry name" value="PK_Tyr_Ser-Thr"/>
    <property type="match status" value="1"/>
</dbReference>
<dbReference type="Gramene" id="EOY26997">
    <property type="protein sequence ID" value="EOY26997"/>
    <property type="gene ID" value="TCM_028953"/>
</dbReference>
<dbReference type="InterPro" id="IPR011009">
    <property type="entry name" value="Kinase-like_dom_sf"/>
</dbReference>
<dbReference type="Gene3D" id="1.10.510.10">
    <property type="entry name" value="Transferase(Phosphotransferase) domain 1"/>
    <property type="match status" value="1"/>
</dbReference>
<sequence length="299" mass="34320">MTNSFERILGKEGFGIVFHGYLDDTQVTIKMLSHSSVQGYRQFQAEVELLLRVHHRNLTSLIMYCKEGINMRLIYEYMAKGNLAEHLSSRLVILEINNERTHISQWVGSMLSRGDIKNIVDPRLQGDFDVNSIWKAVEVAMTSVSPSSTKRPTMTQEAVEIGFEPVLRHANLTNAQMKQQEEDIAKRYKVLSCLQSAVSGEILARIMHLENPKEVWDHLKDEFQGSERTKQIQALNLTRQFEMLSMDEDEFIRIFPGRLMGIVHQLRLLGKAMPEDKLVSKMLVSLPEKYESKCHAPDS</sequence>
<evidence type="ECO:0000313" key="3">
    <source>
        <dbReference type="Proteomes" id="UP000026915"/>
    </source>
</evidence>
<dbReference type="GO" id="GO:0005886">
    <property type="term" value="C:plasma membrane"/>
    <property type="evidence" value="ECO:0000318"/>
    <property type="project" value="GO_Central"/>
</dbReference>
<dbReference type="eggNOG" id="KOG0017">
    <property type="taxonomic scope" value="Eukaryota"/>
</dbReference>
<organism evidence="2 3">
    <name type="scientific">Theobroma cacao</name>
    <name type="common">Cacao</name>
    <name type="synonym">Cocoa</name>
    <dbReference type="NCBI Taxonomy" id="3641"/>
    <lineage>
        <taxon>Eukaryota</taxon>
        <taxon>Viridiplantae</taxon>
        <taxon>Streptophyta</taxon>
        <taxon>Embryophyta</taxon>
        <taxon>Tracheophyta</taxon>
        <taxon>Spermatophyta</taxon>
        <taxon>Magnoliopsida</taxon>
        <taxon>eudicotyledons</taxon>
        <taxon>Gunneridae</taxon>
        <taxon>Pentapetalae</taxon>
        <taxon>rosids</taxon>
        <taxon>malvids</taxon>
        <taxon>Malvales</taxon>
        <taxon>Malvaceae</taxon>
        <taxon>Byttnerioideae</taxon>
        <taxon>Theobroma</taxon>
    </lineage>
</organism>
<proteinExistence type="predicted"/>
<dbReference type="Gene3D" id="3.30.200.20">
    <property type="entry name" value="Phosphorylase Kinase, domain 1"/>
    <property type="match status" value="1"/>
</dbReference>
<dbReference type="HOGENOM" id="CLU_931937_0_0_1"/>
<dbReference type="PANTHER" id="PTHR45631:SF202">
    <property type="entry name" value="SENESCENCE-INDUCED RECEPTOR-LIKE SERINE_THREONINE-PROTEIN KINASE"/>
    <property type="match status" value="1"/>
</dbReference>
<feature type="domain" description="Serine-threonine/tyrosine-protein kinase catalytic" evidence="1">
    <location>
        <begin position="5"/>
        <end position="98"/>
    </location>
</feature>
<evidence type="ECO:0000259" key="1">
    <source>
        <dbReference type="Pfam" id="PF07714"/>
    </source>
</evidence>